<dbReference type="PANTHER" id="PTHR13318:SF95">
    <property type="entry name" value="F-BOX PROTEIN YLR352W"/>
    <property type="match status" value="1"/>
</dbReference>
<feature type="compositionally biased region" description="Low complexity" evidence="1">
    <location>
        <begin position="39"/>
        <end position="70"/>
    </location>
</feature>
<keyword evidence="4" id="KW-1185">Reference proteome</keyword>
<dbReference type="InterPro" id="IPR032675">
    <property type="entry name" value="LRR_dom_sf"/>
</dbReference>
<dbReference type="Pfam" id="PF25372">
    <property type="entry name" value="DUF7885"/>
    <property type="match status" value="1"/>
</dbReference>
<evidence type="ECO:0000256" key="1">
    <source>
        <dbReference type="SAM" id="MobiDB-lite"/>
    </source>
</evidence>
<dbReference type="SMART" id="SM00367">
    <property type="entry name" value="LRR_CC"/>
    <property type="match status" value="5"/>
</dbReference>
<dbReference type="PANTHER" id="PTHR13318">
    <property type="entry name" value="PARTNER OF PAIRED, ISOFORM B-RELATED"/>
    <property type="match status" value="1"/>
</dbReference>
<dbReference type="Gene3D" id="3.80.10.10">
    <property type="entry name" value="Ribonuclease Inhibitor"/>
    <property type="match status" value="2"/>
</dbReference>
<accession>U6M8N2</accession>
<feature type="domain" description="F-box/LRR-repeat protein 15-like leucin rich repeat" evidence="2">
    <location>
        <begin position="615"/>
        <end position="740"/>
    </location>
</feature>
<proteinExistence type="predicted"/>
<dbReference type="GeneID" id="25334621"/>
<organism evidence="3 4">
    <name type="scientific">Eimeria maxima</name>
    <name type="common">Coccidian parasite</name>
    <dbReference type="NCBI Taxonomy" id="5804"/>
    <lineage>
        <taxon>Eukaryota</taxon>
        <taxon>Sar</taxon>
        <taxon>Alveolata</taxon>
        <taxon>Apicomplexa</taxon>
        <taxon>Conoidasida</taxon>
        <taxon>Coccidia</taxon>
        <taxon>Eucoccidiorida</taxon>
        <taxon>Eimeriorina</taxon>
        <taxon>Eimeriidae</taxon>
        <taxon>Eimeria</taxon>
    </lineage>
</organism>
<protein>
    <submittedName>
        <fullName evidence="3">F-box/LRR-repeat protein, related</fullName>
    </submittedName>
</protein>
<dbReference type="Proteomes" id="UP000030763">
    <property type="component" value="Unassembled WGS sequence"/>
</dbReference>
<dbReference type="VEuPathDB" id="ToxoDB:EMWEY_00006350"/>
<dbReference type="InterPro" id="IPR006553">
    <property type="entry name" value="Leu-rich_rpt_Cys-con_subtyp"/>
</dbReference>
<sequence>MVGGPPLPIEGAPLSAPLGSEQTTEKQASSWGLNTHPMAAAASTASSELTAATAATEATAAAAAPAATTAGVSTDDAHSCSQGASGPNPEEHKEGTRGGPPHISLETRTQGPQATRKEGPQEGSQEGPPEGPPTASTEGPPDGPSQGPLDGSPNGPPNALSGGSEVIEEGPQEGPPHEVHNGTSQNSSCSNCCPRGPREGHLDGPPGEPVASTDSQESPGRGTPGAAGGPVVAAGGPLCTEFTLNAALLAGVLAFLELPDFLRCLLVSSKNLKTLELDGFLLTPKGLEALKGAPLEGLALAGIETKDDAFLEALKEGCKGLRSFGFICYGGEKFSMGALEGLGKSLDKLHTAQIEAKKPQVADVLVDAVVAAAAPTLTSLTVGGVTEGCALRIAQRVGSKLHTFGYTRLSVAGAPVNDSLLAMCAHRMGALTTLRLVDSLTPKDLQGSPGGPHQYLQPLVTAEGLARLRPLLGKLKALSLSRSCGLPFAVLSDIDCMVFARSLSANLQELELNGLHGVSDAFLHEALDACGSGASAEAAGGPQGYWEGPQRKRRRGIKQQPIERLHSWCLHKVSVEASDISDVGLQTLATALGPNLLSLCLKGCHSISEAGLSAVAACCPNLETLNLGACSGVNDMSVVELLKGCSKLRTVVLNDARISDATLEAISKSLGPSLLELALHRNDRLTDEGLKYLAAACPSLRRLSLSKCAQLADEGITQVATGCRRLRSLRLDGTRTDLGLKV</sequence>
<dbReference type="AlphaFoldDB" id="U6M8N2"/>
<dbReference type="OrthoDB" id="423607at2759"/>
<gene>
    <name evidence="3" type="ORF">EMWEY_00006350</name>
</gene>
<dbReference type="GO" id="GO:0019005">
    <property type="term" value="C:SCF ubiquitin ligase complex"/>
    <property type="evidence" value="ECO:0007669"/>
    <property type="project" value="TreeGrafter"/>
</dbReference>
<reference evidence="3" key="2">
    <citation type="submission" date="2013-10" db="EMBL/GenBank/DDBJ databases">
        <authorList>
            <person name="Aslett M."/>
        </authorList>
    </citation>
    <scope>NUCLEOTIDE SEQUENCE [LARGE SCALE GENOMIC DNA]</scope>
    <source>
        <strain evidence="3">Weybridge</strain>
    </source>
</reference>
<dbReference type="SUPFAM" id="SSF52047">
    <property type="entry name" value="RNI-like"/>
    <property type="match status" value="1"/>
</dbReference>
<dbReference type="RefSeq" id="XP_013337046.1">
    <property type="nucleotide sequence ID" value="XM_013481592.1"/>
</dbReference>
<evidence type="ECO:0000313" key="4">
    <source>
        <dbReference type="Proteomes" id="UP000030763"/>
    </source>
</evidence>
<dbReference type="EMBL" id="HG721840">
    <property type="protein sequence ID" value="CDJ60396.1"/>
    <property type="molecule type" value="Genomic_DNA"/>
</dbReference>
<evidence type="ECO:0000313" key="3">
    <source>
        <dbReference type="EMBL" id="CDJ60396.1"/>
    </source>
</evidence>
<feature type="region of interest" description="Disordered" evidence="1">
    <location>
        <begin position="1"/>
        <end position="228"/>
    </location>
</feature>
<dbReference type="InterPro" id="IPR057207">
    <property type="entry name" value="FBXL15_LRR"/>
</dbReference>
<feature type="compositionally biased region" description="Polar residues" evidence="1">
    <location>
        <begin position="20"/>
        <end position="33"/>
    </location>
</feature>
<evidence type="ECO:0000259" key="2">
    <source>
        <dbReference type="Pfam" id="PF25372"/>
    </source>
</evidence>
<feature type="region of interest" description="Disordered" evidence="1">
    <location>
        <begin position="534"/>
        <end position="557"/>
    </location>
</feature>
<dbReference type="GO" id="GO:0031146">
    <property type="term" value="P:SCF-dependent proteasomal ubiquitin-dependent protein catabolic process"/>
    <property type="evidence" value="ECO:0007669"/>
    <property type="project" value="TreeGrafter"/>
</dbReference>
<reference evidence="3" key="1">
    <citation type="submission" date="2013-10" db="EMBL/GenBank/DDBJ databases">
        <title>Genomic analysis of the causative agents of coccidiosis in chickens.</title>
        <authorList>
            <person name="Reid A.J."/>
            <person name="Blake D."/>
            <person name="Billington K."/>
            <person name="Browne H."/>
            <person name="Dunn M."/>
            <person name="Hung S."/>
            <person name="Kawahara F."/>
            <person name="Miranda-Saavedra D."/>
            <person name="Mourier T."/>
            <person name="Nagra H."/>
            <person name="Otto T.D."/>
            <person name="Rawlings N."/>
            <person name="Sanchez A."/>
            <person name="Sanders M."/>
            <person name="Subramaniam C."/>
            <person name="Tay Y."/>
            <person name="Dear P."/>
            <person name="Doerig C."/>
            <person name="Gruber A."/>
            <person name="Parkinson J."/>
            <person name="Shirley M."/>
            <person name="Wan K.L."/>
            <person name="Berriman M."/>
            <person name="Tomley F."/>
            <person name="Pain A."/>
        </authorList>
    </citation>
    <scope>NUCLEOTIDE SEQUENCE [LARGE SCALE GENOMIC DNA]</scope>
    <source>
        <strain evidence="3">Weybridge</strain>
    </source>
</reference>
<name>U6M8N2_EIMMA</name>